<evidence type="ECO:0000313" key="2">
    <source>
        <dbReference type="Proteomes" id="UP001204445"/>
    </source>
</evidence>
<accession>A0AAE3HLN8</accession>
<comment type="caution">
    <text evidence="1">The sequence shown here is derived from an EMBL/GenBank/DDBJ whole genome shotgun (WGS) entry which is preliminary data.</text>
</comment>
<reference evidence="1" key="1">
    <citation type="submission" date="2022-08" db="EMBL/GenBank/DDBJ databases">
        <title>Genomic Encyclopedia of Type Strains, Phase III (KMG-III): the genomes of soil and plant-associated and newly described type strains.</title>
        <authorList>
            <person name="Whitman W."/>
        </authorList>
    </citation>
    <scope>NUCLEOTIDE SEQUENCE</scope>
    <source>
        <strain evidence="1">HMT 1</strain>
    </source>
</reference>
<sequence>MSTTGYGPGGDTAGSVIQSAGDQDINILGANTTGDLDIDGGTVADSAAIISMNAGDRAQTIGVADSITMDGGTADNAFALVNSDNTQTIDNGSGGVTDGNLVLTGGSAGSNVHATIQATSTQDIRIGTGVQVLGGSSGGNDDHAVIYGDAMQTLLVDSGGLTISGNAGNTSVAIGEYNFGAGIVADTAGAQSITVNAGGLYMNGGTASDAAAVINQAIGDSQTIDITGTTTLDGGSASDTFALIDGTGAQDIDSSDAMTLTGGTANDDDFAGIVGNAQQDILLVNGGLTLNGNGGTTDTITFGDYNFGAGIVADTAGTQNITINNGGGLDLNGGSATNAGAVIQQAVVAYQTLDIDGTTTLDGGSAAGTFALIDGTGAQDIDSTLAMTLTGGTANNDDFAAIVGNAQQDITVDSGYLTLDGADGTTNTLTFGDYNFGAGIVADTAGTQTITVSDGGVDLNGGSSTNAGAVINQAVAAQQTITTMGGIGFIYLDGGFTNGLADGTYAVIDSAGNQTISSSQAMTLTGGGTVADDDFAAIIGNAQQDIMVNSGDLTIDASQGSSTVAYGSNQLGAGIVADATGAGGTQTITIVDGSLDMDAGSEAFGAAVIEQADAAAQDLNVSDSVALNGGSADDAFAIIDSAGTQTLDDGAGNPIAGSLTLTGGSAGDRVHATVQATDTQTLLIGTGIDVLGGSSSGTDDYALIQGGAAQTISTQSGGLEISGNQGDTSGIIAGFDFGAGIVADTAGAQTITVNADGLDMNGGSVSNSGALINQAATNTQTVNITGATSLNGGTGSNSFALITGDGDQFIDVSTDLLLQGGSGADAAAILEASDTQDITVGGNAQLLADTDPGNGGSYAEIGAGSTQTIAVQGSQGLTLTGGSGANDYAYIYGSDQDIDVTGGDLLITGGTGGTSDTTSGIAGFGTTQTIDVAGNITLTGVAGNYTPGSYASSAFIEANVDTQSVMAGNNISLTGGTGSESRALIEMSRGTGDQVVTSTNGSITLDDGTGTDADAIIASANTQTVNATSGQLDMIGDDGAQSLIESAATTELNIGGGTWTGAANLTAGTSATINNTGAIEIDESVGFDGIVTTPTLIFSGGTGLVGDTDGAVGGADTRLNTDVDTIEFDAVAGKTVNISETDDVALQGTVGTLDLITDNAGDITDGTAAFNANNATLQTADGNIDLSGQTNGVQNFRGVNAQGGSFNYTGGRDTVFANRAVSAEVLAGSGIYTDNGISIDTTGFESRFTANVVEVGGTGNIDVTADSIVLAAQSASVGGTGPSGSDGRVITADGTQTYNGPVVLAKNTRISATDAGNGSDVVDFNDTLDGPGGLVIGSTPNFNGFIGDTTPLAYLVLNSTTSNFNQEDAGTDGAYTANIAGDFINNGTMILNGPEGNYTFIVDSGFVGAGPSVFEGGTMNLQNSTITVYGATQGQVSGSAIPDSQVFNAWTGGPQFTQLVDFAPGTIFFKAPPPQGEIKSEKNLRDDDEGDILIAYEDGGMNSMRQDGEETAGRLTQDVAYSSYSLIQPYAEDYYFFGMKTQAPAEGLMPSQLIERASAN</sequence>
<proteinExistence type="predicted"/>
<dbReference type="EMBL" id="JANUCT010000025">
    <property type="protein sequence ID" value="MCS3904534.1"/>
    <property type="molecule type" value="Genomic_DNA"/>
</dbReference>
<dbReference type="Proteomes" id="UP001204445">
    <property type="component" value="Unassembled WGS sequence"/>
</dbReference>
<organism evidence="1 2">
    <name type="scientific">Methylohalomonas lacus</name>
    <dbReference type="NCBI Taxonomy" id="398773"/>
    <lineage>
        <taxon>Bacteria</taxon>
        <taxon>Pseudomonadati</taxon>
        <taxon>Pseudomonadota</taxon>
        <taxon>Gammaproteobacteria</taxon>
        <taxon>Methylohalomonadales</taxon>
        <taxon>Methylohalomonadaceae</taxon>
        <taxon>Methylohalomonas</taxon>
    </lineage>
</organism>
<protein>
    <submittedName>
        <fullName evidence="1">Uncharacterized protein</fullName>
    </submittedName>
</protein>
<evidence type="ECO:0000313" key="1">
    <source>
        <dbReference type="EMBL" id="MCS3904534.1"/>
    </source>
</evidence>
<name>A0AAE3HLN8_9GAMM</name>
<dbReference type="RefSeq" id="WP_259057640.1">
    <property type="nucleotide sequence ID" value="NZ_JANUCT010000025.1"/>
</dbReference>
<keyword evidence="2" id="KW-1185">Reference proteome</keyword>
<gene>
    <name evidence="1" type="ORF">J2T55_002573</name>
</gene>